<keyword evidence="3" id="KW-0342">GTP-binding</keyword>
<comment type="caution">
    <text evidence="6">The sequence shown here is derived from an EMBL/GenBank/DDBJ whole genome shotgun (WGS) entry which is preliminary data.</text>
</comment>
<dbReference type="SMART" id="SM00176">
    <property type="entry name" value="RAN"/>
    <property type="match status" value="1"/>
</dbReference>
<keyword evidence="2" id="KW-0547">Nucleotide-binding</keyword>
<feature type="region of interest" description="Disordered" evidence="4">
    <location>
        <begin position="65"/>
        <end position="85"/>
    </location>
</feature>
<dbReference type="Proteomes" id="UP000826195">
    <property type="component" value="Unassembled WGS sequence"/>
</dbReference>
<dbReference type="PROSITE" id="PS51419">
    <property type="entry name" value="RAB"/>
    <property type="match status" value="1"/>
</dbReference>
<organism evidence="6 7">
    <name type="scientific">Cotesia glomerata</name>
    <name type="common">Lepidopteran parasitic wasp</name>
    <name type="synonym">Apanteles glomeratus</name>
    <dbReference type="NCBI Taxonomy" id="32391"/>
    <lineage>
        <taxon>Eukaryota</taxon>
        <taxon>Metazoa</taxon>
        <taxon>Ecdysozoa</taxon>
        <taxon>Arthropoda</taxon>
        <taxon>Hexapoda</taxon>
        <taxon>Insecta</taxon>
        <taxon>Pterygota</taxon>
        <taxon>Neoptera</taxon>
        <taxon>Endopterygota</taxon>
        <taxon>Hymenoptera</taxon>
        <taxon>Apocrita</taxon>
        <taxon>Ichneumonoidea</taxon>
        <taxon>Braconidae</taxon>
        <taxon>Microgastrinae</taxon>
        <taxon>Cotesia</taxon>
    </lineage>
</organism>
<dbReference type="FunFam" id="3.40.50.300:FF:001447">
    <property type="entry name" value="Ras-related protein Rab-1B"/>
    <property type="match status" value="1"/>
</dbReference>
<dbReference type="PROSITE" id="PS51421">
    <property type="entry name" value="RAS"/>
    <property type="match status" value="1"/>
</dbReference>
<keyword evidence="7" id="KW-1185">Reference proteome</keyword>
<dbReference type="InterPro" id="IPR011333">
    <property type="entry name" value="SKP1/BTB/POZ_sf"/>
</dbReference>
<evidence type="ECO:0000256" key="1">
    <source>
        <dbReference type="ARBA" id="ARBA00009993"/>
    </source>
</evidence>
<evidence type="ECO:0000313" key="7">
    <source>
        <dbReference type="Proteomes" id="UP000826195"/>
    </source>
</evidence>
<dbReference type="SUPFAM" id="SSF54695">
    <property type="entry name" value="POZ domain"/>
    <property type="match status" value="1"/>
</dbReference>
<dbReference type="GO" id="GO:0005525">
    <property type="term" value="F:GTP binding"/>
    <property type="evidence" value="ECO:0007669"/>
    <property type="project" value="UniProtKB-KW"/>
</dbReference>
<evidence type="ECO:0000259" key="5">
    <source>
        <dbReference type="Pfam" id="PF03931"/>
    </source>
</evidence>
<evidence type="ECO:0000256" key="2">
    <source>
        <dbReference type="ARBA" id="ARBA00022741"/>
    </source>
</evidence>
<proteinExistence type="inferred from homology"/>
<accession>A0AAV7IGN0</accession>
<dbReference type="InterPro" id="IPR001232">
    <property type="entry name" value="SKP1-like"/>
</dbReference>
<dbReference type="PRINTS" id="PR00449">
    <property type="entry name" value="RASTRNSFRMNG"/>
</dbReference>
<dbReference type="SMART" id="SM00174">
    <property type="entry name" value="RHO"/>
    <property type="match status" value="1"/>
</dbReference>
<dbReference type="PANTHER" id="PTHR47977">
    <property type="entry name" value="RAS-RELATED PROTEIN RAB"/>
    <property type="match status" value="1"/>
</dbReference>
<gene>
    <name evidence="6" type="primary">RAB18B</name>
    <name evidence="6" type="ORF">KQX54_020901</name>
</gene>
<dbReference type="InterPro" id="IPR005225">
    <property type="entry name" value="Small_GTP-bd"/>
</dbReference>
<dbReference type="CDD" id="cd18322">
    <property type="entry name" value="BTB_POZ_SKP1"/>
    <property type="match status" value="1"/>
</dbReference>
<dbReference type="SUPFAM" id="SSF52540">
    <property type="entry name" value="P-loop containing nucleoside triphosphate hydrolases"/>
    <property type="match status" value="1"/>
</dbReference>
<dbReference type="Pfam" id="PF03931">
    <property type="entry name" value="Skp1_POZ"/>
    <property type="match status" value="1"/>
</dbReference>
<dbReference type="SMART" id="SM00175">
    <property type="entry name" value="RAB"/>
    <property type="match status" value="1"/>
</dbReference>
<dbReference type="Gene3D" id="3.40.50.300">
    <property type="entry name" value="P-loop containing nucleotide triphosphate hydrolases"/>
    <property type="match status" value="1"/>
</dbReference>
<evidence type="ECO:0000313" key="6">
    <source>
        <dbReference type="EMBL" id="KAH0550813.1"/>
    </source>
</evidence>
<name>A0AAV7IGN0_COTGL</name>
<dbReference type="InterPro" id="IPR027417">
    <property type="entry name" value="P-loop_NTPase"/>
</dbReference>
<dbReference type="EMBL" id="JAHXZJ010001864">
    <property type="protein sequence ID" value="KAH0550813.1"/>
    <property type="molecule type" value="Genomic_DNA"/>
</dbReference>
<feature type="domain" description="SKP1 component POZ" evidence="5">
    <location>
        <begin position="4"/>
        <end position="66"/>
    </location>
</feature>
<dbReference type="NCBIfam" id="TIGR00231">
    <property type="entry name" value="small_GTP"/>
    <property type="match status" value="1"/>
</dbReference>
<dbReference type="AlphaFoldDB" id="A0AAV7IGN0"/>
<dbReference type="SMART" id="SM00173">
    <property type="entry name" value="RAS"/>
    <property type="match status" value="1"/>
</dbReference>
<dbReference type="InterPro" id="IPR001806">
    <property type="entry name" value="Small_GTPase"/>
</dbReference>
<dbReference type="Gene3D" id="3.30.710.10">
    <property type="entry name" value="Potassium Channel Kv1.1, Chain A"/>
    <property type="match status" value="1"/>
</dbReference>
<dbReference type="GO" id="GO:0006511">
    <property type="term" value="P:ubiquitin-dependent protein catabolic process"/>
    <property type="evidence" value="ECO:0007669"/>
    <property type="project" value="InterPro"/>
</dbReference>
<evidence type="ECO:0000256" key="4">
    <source>
        <dbReference type="SAM" id="MobiDB-lite"/>
    </source>
</evidence>
<comment type="similarity">
    <text evidence="1">Belongs to the SKP1 family.</text>
</comment>
<evidence type="ECO:0000256" key="3">
    <source>
        <dbReference type="ARBA" id="ARBA00023134"/>
    </source>
</evidence>
<dbReference type="SMART" id="SM00512">
    <property type="entry name" value="Skp1"/>
    <property type="match status" value="1"/>
</dbReference>
<dbReference type="GO" id="GO:0003924">
    <property type="term" value="F:GTPase activity"/>
    <property type="evidence" value="ECO:0007669"/>
    <property type="project" value="InterPro"/>
</dbReference>
<protein>
    <submittedName>
        <fullName evidence="6">Ras- protein Rab-18-B</fullName>
    </submittedName>
</protein>
<dbReference type="InterPro" id="IPR016073">
    <property type="entry name" value="Skp1_comp_POZ"/>
</dbReference>
<dbReference type="Pfam" id="PF00071">
    <property type="entry name" value="Ras"/>
    <property type="match status" value="1"/>
</dbReference>
<sequence length="250" mass="28406">MSTTIKLLSSDKEVFEVDTKVAKMSATIKTMLEDLGLDEGDDEMVPLPSIEGPILKKIVEWAEHHKSDPPAPEDDDNKEKRSDDIPEWDVDFLKDTAGQERFRTLTPSYYRDGQGAILMYDVTDRNTFVKLETWLDELNTYCNKSEIVKMVVGNKIDLPDRQVTTEEGLNFARRHQTLYIESSAKTADGVKCCFEELVQKILQTPGLWEHNNSSRIQNIAGGGPRQRLGKRGMLLTDDPQPQDAYNNCYC</sequence>
<reference evidence="6 7" key="1">
    <citation type="journal article" date="2021" name="J. Hered.">
        <title>A chromosome-level genome assembly of the parasitoid wasp, Cotesia glomerata (Hymenoptera: Braconidae).</title>
        <authorList>
            <person name="Pinto B.J."/>
            <person name="Weis J.J."/>
            <person name="Gamble T."/>
            <person name="Ode P.J."/>
            <person name="Paul R."/>
            <person name="Zaspel J.M."/>
        </authorList>
    </citation>
    <scope>NUCLEOTIDE SEQUENCE [LARGE SCALE GENOMIC DNA]</scope>
    <source>
        <strain evidence="6">CgM1</strain>
    </source>
</reference>
<dbReference type="InterPro" id="IPR050227">
    <property type="entry name" value="Rab"/>
</dbReference>